<dbReference type="SMART" id="SM00860">
    <property type="entry name" value="SMI1_KNR4"/>
    <property type="match status" value="1"/>
</dbReference>
<evidence type="ECO:0000313" key="3">
    <source>
        <dbReference type="Proteomes" id="UP000327000"/>
    </source>
</evidence>
<protein>
    <submittedName>
        <fullName evidence="2">SMI1/KNR4 family protein</fullName>
    </submittedName>
</protein>
<dbReference type="OrthoDB" id="1190024at2"/>
<dbReference type="EMBL" id="VOKX01000015">
    <property type="protein sequence ID" value="KAB7847766.1"/>
    <property type="molecule type" value="Genomic_DNA"/>
</dbReference>
<dbReference type="InterPro" id="IPR037883">
    <property type="entry name" value="Knr4/Smi1-like_sf"/>
</dbReference>
<evidence type="ECO:0000259" key="1">
    <source>
        <dbReference type="SMART" id="SM00860"/>
    </source>
</evidence>
<dbReference type="SUPFAM" id="SSF160631">
    <property type="entry name" value="SMI1/KNR4-like"/>
    <property type="match status" value="1"/>
</dbReference>
<name>A0A5N5WA90_STRMB</name>
<accession>A0A5N5WA90</accession>
<dbReference type="Proteomes" id="UP000327000">
    <property type="component" value="Unassembled WGS sequence"/>
</dbReference>
<comment type="caution">
    <text evidence="2">The sequence shown here is derived from an EMBL/GenBank/DDBJ whole genome shotgun (WGS) entry which is preliminary data.</text>
</comment>
<gene>
    <name evidence="2" type="ORF">FRZ00_10480</name>
</gene>
<reference evidence="2 3" key="1">
    <citation type="journal article" date="2019" name="Microb. Cell Fact.">
        <title>Exploring novel herbicidin analogues by transcriptional regulator overexpression and MS/MS molecular networking.</title>
        <authorList>
            <person name="Shi Y."/>
            <person name="Gu R."/>
            <person name="Li Y."/>
            <person name="Wang X."/>
            <person name="Ren W."/>
            <person name="Li X."/>
            <person name="Wang L."/>
            <person name="Xie Y."/>
            <person name="Hong B."/>
        </authorList>
    </citation>
    <scope>NUCLEOTIDE SEQUENCE [LARGE SCALE GENOMIC DNA]</scope>
    <source>
        <strain evidence="2 3">US-43</strain>
    </source>
</reference>
<dbReference type="RefSeq" id="WP_152263216.1">
    <property type="nucleotide sequence ID" value="NZ_VOKX01000015.1"/>
</dbReference>
<proteinExistence type="predicted"/>
<keyword evidence="3" id="KW-1185">Reference proteome</keyword>
<sequence>MTDIWAGVRERVLALRSTPEVMDQVFGAVWLDGGHRFELAPPLTEAELARAEERLNVTFPADYRSFLLEVGASGAGPDYGVFPLSAQLTGERGAAPDGMPRLARPFRPGPVQELLDDHEENEPRREAYADDETFWRSWHAWDARWDELDAELTWGSLTVSHQGCGYYSLLVVTGEERGLMWEDVRAIGEGLVRMRRRGADRLTFAEWYLGWLDWAEPRIKAAQRAAAGRPGDVSGAA</sequence>
<evidence type="ECO:0000313" key="2">
    <source>
        <dbReference type="EMBL" id="KAB7847766.1"/>
    </source>
</evidence>
<dbReference type="Pfam" id="PF09346">
    <property type="entry name" value="SMI1_KNR4"/>
    <property type="match status" value="1"/>
</dbReference>
<dbReference type="InterPro" id="IPR018958">
    <property type="entry name" value="Knr4/Smi1-like_dom"/>
</dbReference>
<dbReference type="AlphaFoldDB" id="A0A5N5WA90"/>
<feature type="domain" description="Knr4/Smi1-like" evidence="1">
    <location>
        <begin position="42"/>
        <end position="210"/>
    </location>
</feature>
<dbReference type="Gene3D" id="3.40.1580.10">
    <property type="entry name" value="SMI1/KNR4-like"/>
    <property type="match status" value="1"/>
</dbReference>
<organism evidence="2 3">
    <name type="scientific">Streptomyces mobaraensis</name>
    <name type="common">Streptoverticillium mobaraense</name>
    <dbReference type="NCBI Taxonomy" id="35621"/>
    <lineage>
        <taxon>Bacteria</taxon>
        <taxon>Bacillati</taxon>
        <taxon>Actinomycetota</taxon>
        <taxon>Actinomycetes</taxon>
        <taxon>Kitasatosporales</taxon>
        <taxon>Streptomycetaceae</taxon>
        <taxon>Streptomyces</taxon>
    </lineage>
</organism>